<evidence type="ECO:0000313" key="4">
    <source>
        <dbReference type="EMBL" id="KFK23237.1"/>
    </source>
</evidence>
<reference evidence="5" key="1">
    <citation type="journal article" date="2015" name="Nat. Plants">
        <title>Genome expansion of Arabis alpina linked with retrotransposition and reduced symmetric DNA methylation.</title>
        <authorList>
            <person name="Willing E.M."/>
            <person name="Rawat V."/>
            <person name="Mandakova T."/>
            <person name="Maumus F."/>
            <person name="James G.V."/>
            <person name="Nordstroem K.J."/>
            <person name="Becker C."/>
            <person name="Warthmann N."/>
            <person name="Chica C."/>
            <person name="Szarzynska B."/>
            <person name="Zytnicki M."/>
            <person name="Albani M.C."/>
            <person name="Kiefer C."/>
            <person name="Bergonzi S."/>
            <person name="Castaings L."/>
            <person name="Mateos J.L."/>
            <person name="Berns M.C."/>
            <person name="Bujdoso N."/>
            <person name="Piofczyk T."/>
            <person name="de Lorenzo L."/>
            <person name="Barrero-Sicilia C."/>
            <person name="Mateos I."/>
            <person name="Piednoel M."/>
            <person name="Hagmann J."/>
            <person name="Chen-Min-Tao R."/>
            <person name="Iglesias-Fernandez R."/>
            <person name="Schuster S.C."/>
            <person name="Alonso-Blanco C."/>
            <person name="Roudier F."/>
            <person name="Carbonero P."/>
            <person name="Paz-Ares J."/>
            <person name="Davis S.J."/>
            <person name="Pecinka A."/>
            <person name="Quesneville H."/>
            <person name="Colot V."/>
            <person name="Lysak M.A."/>
            <person name="Weigel D."/>
            <person name="Coupland G."/>
            <person name="Schneeberger K."/>
        </authorList>
    </citation>
    <scope>NUCLEOTIDE SEQUENCE [LARGE SCALE GENOMIC DNA]</scope>
    <source>
        <strain evidence="5">cv. Pajares</strain>
    </source>
</reference>
<dbReference type="FunFam" id="1.10.8.430:FF:000003">
    <property type="entry name" value="Probable disease resistance protein At5g66910"/>
    <property type="match status" value="1"/>
</dbReference>
<keyword evidence="1" id="KW-0677">Repeat</keyword>
<dbReference type="AlphaFoldDB" id="A0A087G035"/>
<gene>
    <name evidence="4" type="ORF">AALP_AAs45051U000100</name>
</gene>
<evidence type="ECO:0000256" key="1">
    <source>
        <dbReference type="ARBA" id="ARBA00022737"/>
    </source>
</evidence>
<dbReference type="Gene3D" id="1.10.10.10">
    <property type="entry name" value="Winged helix-like DNA-binding domain superfamily/Winged helix DNA-binding domain"/>
    <property type="match status" value="1"/>
</dbReference>
<sequence>HFGNRVLFLTVSQSPNIEDMRASLWGFLTGGGFGATNHVSIGQTQKKLVILDDVWTRESLDQLMFKVPGTTTLVVSRSKLADSRDTYDVELLKQNEATSLFCLSAFDQKSVPSGFSLDLVKQVVQECKGLPLALKVVGASLKNQPDKYWEGVVKRLSRGEPANETHESRMFAQIEATLETLDLKTRECFLDMGAFPEDKKIPIGVIINRWVEMHDLEEETAFALLVDLSNKNLLTLVKDPRLGAQYTSYYDIFVTQHNILRDLALHLSNRGKVHRRERLFMPKKELVPPREWERYSDEPYNARVVSIHTEEMSAMEWFEMELPKAEVLILNFSAANYVLPPFIAKMGKLRALMIINNEICELPSLEYLDISQCVSLSSVPGQIGKLRKLEKIDMRECSVSSIPSSAVSLTSLRHVICDVEALWMWEEVEKAVPGLRVEAAEKGSSLY</sequence>
<accession>A0A087G035</accession>
<dbReference type="InterPro" id="IPR027417">
    <property type="entry name" value="P-loop_NTPase"/>
</dbReference>
<dbReference type="PRINTS" id="PR00364">
    <property type="entry name" value="DISEASERSIST"/>
</dbReference>
<feature type="domain" description="NB-ARC" evidence="3">
    <location>
        <begin position="43"/>
        <end position="109"/>
    </location>
</feature>
<dbReference type="PANTHER" id="PTHR36766">
    <property type="entry name" value="PLANT BROAD-SPECTRUM MILDEW RESISTANCE PROTEIN RPW8"/>
    <property type="match status" value="1"/>
</dbReference>
<dbReference type="Pfam" id="PF00931">
    <property type="entry name" value="NB-ARC"/>
    <property type="match status" value="1"/>
</dbReference>
<evidence type="ECO:0000256" key="2">
    <source>
        <dbReference type="ARBA" id="ARBA00022821"/>
    </source>
</evidence>
<dbReference type="InterPro" id="IPR002182">
    <property type="entry name" value="NB-ARC"/>
</dbReference>
<keyword evidence="2" id="KW-0611">Plant defense</keyword>
<dbReference type="InterPro" id="IPR032675">
    <property type="entry name" value="LRR_dom_sf"/>
</dbReference>
<name>A0A087G035_ARAAL</name>
<proteinExistence type="predicted"/>
<dbReference type="InterPro" id="IPR036388">
    <property type="entry name" value="WH-like_DNA-bd_sf"/>
</dbReference>
<dbReference type="EMBL" id="KL981115">
    <property type="protein sequence ID" value="KFK23237.1"/>
    <property type="molecule type" value="Genomic_DNA"/>
</dbReference>
<organism evidence="4 5">
    <name type="scientific">Arabis alpina</name>
    <name type="common">Alpine rock-cress</name>
    <dbReference type="NCBI Taxonomy" id="50452"/>
    <lineage>
        <taxon>Eukaryota</taxon>
        <taxon>Viridiplantae</taxon>
        <taxon>Streptophyta</taxon>
        <taxon>Embryophyta</taxon>
        <taxon>Tracheophyta</taxon>
        <taxon>Spermatophyta</taxon>
        <taxon>Magnoliopsida</taxon>
        <taxon>eudicotyledons</taxon>
        <taxon>Gunneridae</taxon>
        <taxon>Pentapetalae</taxon>
        <taxon>rosids</taxon>
        <taxon>malvids</taxon>
        <taxon>Brassicales</taxon>
        <taxon>Brassicaceae</taxon>
        <taxon>Arabideae</taxon>
        <taxon>Arabis</taxon>
    </lineage>
</organism>
<dbReference type="PANTHER" id="PTHR36766:SF25">
    <property type="entry name" value="DISEASE RESISTANCE PROTEIN ADR1"/>
    <property type="match status" value="1"/>
</dbReference>
<dbReference type="OrthoDB" id="1357022at2759"/>
<dbReference type="Gene3D" id="1.10.8.430">
    <property type="entry name" value="Helical domain of apoptotic protease-activating factors"/>
    <property type="match status" value="1"/>
</dbReference>
<dbReference type="SUPFAM" id="SSF52058">
    <property type="entry name" value="L domain-like"/>
    <property type="match status" value="1"/>
</dbReference>
<dbReference type="GO" id="GO:0043531">
    <property type="term" value="F:ADP binding"/>
    <property type="evidence" value="ECO:0007669"/>
    <property type="project" value="InterPro"/>
</dbReference>
<protein>
    <recommendedName>
        <fullName evidence="3">NB-ARC domain-containing protein</fullName>
    </recommendedName>
</protein>
<dbReference type="SUPFAM" id="SSF52540">
    <property type="entry name" value="P-loop containing nucleoside triphosphate hydrolases"/>
    <property type="match status" value="1"/>
</dbReference>
<keyword evidence="5" id="KW-1185">Reference proteome</keyword>
<dbReference type="InterPro" id="IPR042197">
    <property type="entry name" value="Apaf_helical"/>
</dbReference>
<evidence type="ECO:0000259" key="3">
    <source>
        <dbReference type="Pfam" id="PF00931"/>
    </source>
</evidence>
<dbReference type="OMA" id="AHENAMI"/>
<feature type="non-terminal residue" evidence="4">
    <location>
        <position position="1"/>
    </location>
</feature>
<dbReference type="GO" id="GO:0006952">
    <property type="term" value="P:defense response"/>
    <property type="evidence" value="ECO:0007669"/>
    <property type="project" value="UniProtKB-KW"/>
</dbReference>
<dbReference type="Gene3D" id="3.80.10.10">
    <property type="entry name" value="Ribonuclease Inhibitor"/>
    <property type="match status" value="1"/>
</dbReference>
<evidence type="ECO:0000313" key="5">
    <source>
        <dbReference type="Proteomes" id="UP000029120"/>
    </source>
</evidence>
<dbReference type="InterPro" id="IPR001611">
    <property type="entry name" value="Leu-rich_rpt"/>
</dbReference>
<dbReference type="Gramene" id="KFK23237">
    <property type="protein sequence ID" value="KFK23237"/>
    <property type="gene ID" value="AALP_AAs45051U000100"/>
</dbReference>
<dbReference type="PROSITE" id="PS51450">
    <property type="entry name" value="LRR"/>
    <property type="match status" value="1"/>
</dbReference>
<dbReference type="Proteomes" id="UP000029120">
    <property type="component" value="Unassembled WGS sequence"/>
</dbReference>
<dbReference type="eggNOG" id="ENOG502QSSA">
    <property type="taxonomic scope" value="Eukaryota"/>
</dbReference>